<dbReference type="GO" id="GO:0005634">
    <property type="term" value="C:nucleus"/>
    <property type="evidence" value="ECO:0007669"/>
    <property type="project" value="TreeGrafter"/>
</dbReference>
<dbReference type="InterPro" id="IPR036236">
    <property type="entry name" value="Znf_C2H2_sf"/>
</dbReference>
<organism evidence="4 5">
    <name type="scientific">Amphilophus citrinellus</name>
    <name type="common">Midas cichlid</name>
    <name type="synonym">Cichlasoma citrinellum</name>
    <dbReference type="NCBI Taxonomy" id="61819"/>
    <lineage>
        <taxon>Eukaryota</taxon>
        <taxon>Metazoa</taxon>
        <taxon>Chordata</taxon>
        <taxon>Craniata</taxon>
        <taxon>Vertebrata</taxon>
        <taxon>Euteleostomi</taxon>
        <taxon>Actinopterygii</taxon>
        <taxon>Neopterygii</taxon>
        <taxon>Teleostei</taxon>
        <taxon>Neoteleostei</taxon>
        <taxon>Acanthomorphata</taxon>
        <taxon>Ovalentaria</taxon>
        <taxon>Cichlomorphae</taxon>
        <taxon>Cichliformes</taxon>
        <taxon>Cichlidae</taxon>
        <taxon>New World cichlids</taxon>
        <taxon>Cichlasomatinae</taxon>
        <taxon>Heroini</taxon>
        <taxon>Amphilophus</taxon>
    </lineage>
</organism>
<evidence type="ECO:0000313" key="5">
    <source>
        <dbReference type="Proteomes" id="UP000261340"/>
    </source>
</evidence>
<proteinExistence type="predicted"/>
<feature type="compositionally biased region" description="Polar residues" evidence="2">
    <location>
        <begin position="122"/>
        <end position="137"/>
    </location>
</feature>
<feature type="domain" description="C2H2-type" evidence="3">
    <location>
        <begin position="183"/>
        <end position="211"/>
    </location>
</feature>
<reference evidence="4" key="2">
    <citation type="submission" date="2025-09" db="UniProtKB">
        <authorList>
            <consortium name="Ensembl"/>
        </authorList>
    </citation>
    <scope>IDENTIFICATION</scope>
</reference>
<dbReference type="PROSITE" id="PS50157">
    <property type="entry name" value="ZINC_FINGER_C2H2_2"/>
    <property type="match status" value="3"/>
</dbReference>
<dbReference type="FunFam" id="3.30.160.60:FF:003271">
    <property type="entry name" value="PR domain-containing 2, with ZNF domain a"/>
    <property type="match status" value="1"/>
</dbReference>
<dbReference type="PANTHER" id="PTHR16515">
    <property type="entry name" value="PR DOMAIN ZINC FINGER PROTEIN"/>
    <property type="match status" value="1"/>
</dbReference>
<feature type="domain" description="C2H2-type" evidence="3">
    <location>
        <begin position="155"/>
        <end position="182"/>
    </location>
</feature>
<keyword evidence="1" id="KW-0479">Metal-binding</keyword>
<dbReference type="InterPro" id="IPR013087">
    <property type="entry name" value="Znf_C2H2_type"/>
</dbReference>
<evidence type="ECO:0000313" key="4">
    <source>
        <dbReference type="Ensembl" id="ENSACIP00000028322.1"/>
    </source>
</evidence>
<dbReference type="Gene3D" id="3.30.160.60">
    <property type="entry name" value="Classic Zinc Finger"/>
    <property type="match status" value="2"/>
</dbReference>
<dbReference type="GeneTree" id="ENSGT00940000167828"/>
<reference evidence="4" key="1">
    <citation type="submission" date="2025-08" db="UniProtKB">
        <authorList>
            <consortium name="Ensembl"/>
        </authorList>
    </citation>
    <scope>IDENTIFICATION</scope>
</reference>
<keyword evidence="1" id="KW-0863">Zinc-finger</keyword>
<dbReference type="SMART" id="SM00355">
    <property type="entry name" value="ZnF_C2H2"/>
    <property type="match status" value="3"/>
</dbReference>
<feature type="domain" description="C2H2-type" evidence="3">
    <location>
        <begin position="212"/>
        <end position="240"/>
    </location>
</feature>
<dbReference type="PROSITE" id="PS00028">
    <property type="entry name" value="ZINC_FINGER_C2H2_1"/>
    <property type="match status" value="3"/>
</dbReference>
<sequence length="291" mass="32222">SVSKAKAAPGEAGWPETYTCPHYRWPEAMLTCLYLCPTFWNRKCTIALEAPGNVVPAAITLQENAAEPPAPTQMVVNHIEQQQIVSVPSAQTVEPTILVSSIAESVTLSTSTSVISDCPTLGESNSDQELSSGTGPPTTRAEEATDGSQTFAKNFICNVCDKLFHSMKELSHHVGDHADEWPYKCEFCVLLFGKPSALLDHRSSLHGVGKTYVCSACTKEFVYLCNLKQHQDELHPGHIRVTVYFIRHNQQEQLKSLVHVHIFQTLVQYCEKVLSNPSFHSIVLPKRQTCN</sequence>
<dbReference type="AlphaFoldDB" id="A0A3Q0T0A4"/>
<dbReference type="Ensembl" id="ENSACIT00000029071.1">
    <property type="protein sequence ID" value="ENSACIP00000028322.1"/>
    <property type="gene ID" value="ENSACIG00000021922.1"/>
</dbReference>
<dbReference type="GO" id="GO:0008270">
    <property type="term" value="F:zinc ion binding"/>
    <property type="evidence" value="ECO:0007669"/>
    <property type="project" value="UniProtKB-KW"/>
</dbReference>
<name>A0A3Q0T0A4_AMPCI</name>
<dbReference type="PANTHER" id="PTHR16515:SF37">
    <property type="entry name" value="PR DOMAIN ZINC FINGER PROTEIN 2"/>
    <property type="match status" value="1"/>
</dbReference>
<evidence type="ECO:0000259" key="3">
    <source>
        <dbReference type="PROSITE" id="PS50157"/>
    </source>
</evidence>
<accession>A0A3Q0T0A4</accession>
<feature type="region of interest" description="Disordered" evidence="2">
    <location>
        <begin position="119"/>
        <end position="145"/>
    </location>
</feature>
<dbReference type="InterPro" id="IPR050331">
    <property type="entry name" value="Zinc_finger"/>
</dbReference>
<keyword evidence="1" id="KW-0862">Zinc</keyword>
<keyword evidence="5" id="KW-1185">Reference proteome</keyword>
<evidence type="ECO:0000256" key="2">
    <source>
        <dbReference type="SAM" id="MobiDB-lite"/>
    </source>
</evidence>
<dbReference type="GO" id="GO:0010468">
    <property type="term" value="P:regulation of gene expression"/>
    <property type="evidence" value="ECO:0007669"/>
    <property type="project" value="TreeGrafter"/>
</dbReference>
<evidence type="ECO:0000256" key="1">
    <source>
        <dbReference type="PROSITE-ProRule" id="PRU00042"/>
    </source>
</evidence>
<dbReference type="Proteomes" id="UP000261340">
    <property type="component" value="Unplaced"/>
</dbReference>
<dbReference type="SUPFAM" id="SSF57667">
    <property type="entry name" value="beta-beta-alpha zinc fingers"/>
    <property type="match status" value="2"/>
</dbReference>
<protein>
    <recommendedName>
        <fullName evidence="3">C2H2-type domain-containing protein</fullName>
    </recommendedName>
</protein>